<protein>
    <recommendedName>
        <fullName evidence="3">Thiamine biosynthesis protein ApbE</fullName>
    </recommendedName>
</protein>
<accession>A0A2C9DCJ8</accession>
<dbReference type="KEGG" id="hdi:HDIA_4445"/>
<dbReference type="NCBIfam" id="NF003322">
    <property type="entry name" value="PRK04334.1-2"/>
    <property type="match status" value="1"/>
</dbReference>
<dbReference type="OrthoDB" id="9814719at2"/>
<keyword evidence="2" id="KW-1185">Reference proteome</keyword>
<evidence type="ECO:0000313" key="1">
    <source>
        <dbReference type="EMBL" id="SON57986.1"/>
    </source>
</evidence>
<dbReference type="InterPro" id="IPR003374">
    <property type="entry name" value="ApbE-like_sf"/>
</dbReference>
<evidence type="ECO:0000313" key="2">
    <source>
        <dbReference type="Proteomes" id="UP000223606"/>
    </source>
</evidence>
<dbReference type="SUPFAM" id="SSF143631">
    <property type="entry name" value="ApbE-like"/>
    <property type="match status" value="1"/>
</dbReference>
<dbReference type="AlphaFoldDB" id="A0A2C9DCJ8"/>
<gene>
    <name evidence="1" type="ORF">HDIA_4445</name>
</gene>
<dbReference type="RefSeq" id="WP_099559100.1">
    <property type="nucleotide sequence ID" value="NZ_LT960614.1"/>
</dbReference>
<reference evidence="2" key="1">
    <citation type="submission" date="2017-09" db="EMBL/GenBank/DDBJ databases">
        <title>Genome sequence of Nannocystis excedens DSM 71.</title>
        <authorList>
            <person name="Blom J."/>
        </authorList>
    </citation>
    <scope>NUCLEOTIDE SEQUENCE [LARGE SCALE GENOMIC DNA]</scope>
    <source>
        <strain evidence="2">type strain: E19</strain>
    </source>
</reference>
<dbReference type="PIRSF" id="PIRSF006421">
    <property type="entry name" value="UCP006421"/>
    <property type="match status" value="1"/>
</dbReference>
<evidence type="ECO:0008006" key="3">
    <source>
        <dbReference type="Google" id="ProtNLM"/>
    </source>
</evidence>
<dbReference type="InterPro" id="IPR007183">
    <property type="entry name" value="UPF0280"/>
</dbReference>
<dbReference type="Proteomes" id="UP000223606">
    <property type="component" value="Chromosome 1"/>
</dbReference>
<dbReference type="EMBL" id="LT960614">
    <property type="protein sequence ID" value="SON57986.1"/>
    <property type="molecule type" value="Genomic_DNA"/>
</dbReference>
<dbReference type="Gene3D" id="3.10.520.10">
    <property type="entry name" value="ApbE-like domains"/>
    <property type="match status" value="1"/>
</dbReference>
<sequence>MTVLAPIKASGFRASVRHLPDGRLHLSDGPIDLVIEAFGEPGEVAHAYDAAANRFVHVLDELCKELAVLRRPIHPGETPITFRSPVARAMQAAVRPHAAIFITPMAAVAGAVADDILAHMTASASLAKAYVNNGGDIALHLAPGQSFTTGLVTRPDRPAIFATTCIGAGDGIEGIATSGAPGRSFSRGIADAVTVLARTTAEADAAATVIANAVDLPGHPGILRAPASDLQPDSDLGAIPVTRHVPRLAGEDIMEALECGARTAEALLDLRIIAGAALHLQGSTRLIGRLRTLDDDRPALPREARTQPGAPSDL</sequence>
<organism evidence="1 2">
    <name type="scientific">Hartmannibacter diazotrophicus</name>
    <dbReference type="NCBI Taxonomy" id="1482074"/>
    <lineage>
        <taxon>Bacteria</taxon>
        <taxon>Pseudomonadati</taxon>
        <taxon>Pseudomonadota</taxon>
        <taxon>Alphaproteobacteria</taxon>
        <taxon>Hyphomicrobiales</taxon>
        <taxon>Pleomorphomonadaceae</taxon>
        <taxon>Hartmannibacter</taxon>
    </lineage>
</organism>
<name>A0A2C9DCJ8_9HYPH</name>
<proteinExistence type="predicted"/>